<name>A0AAE0HWY7_9PEZI</name>
<organism evidence="3 4">
    <name type="scientific">Apodospora peruviana</name>
    <dbReference type="NCBI Taxonomy" id="516989"/>
    <lineage>
        <taxon>Eukaryota</taxon>
        <taxon>Fungi</taxon>
        <taxon>Dikarya</taxon>
        <taxon>Ascomycota</taxon>
        <taxon>Pezizomycotina</taxon>
        <taxon>Sordariomycetes</taxon>
        <taxon>Sordariomycetidae</taxon>
        <taxon>Sordariales</taxon>
        <taxon>Lasiosphaeriaceae</taxon>
        <taxon>Apodospora</taxon>
    </lineage>
</organism>
<keyword evidence="4" id="KW-1185">Reference proteome</keyword>
<reference evidence="3" key="1">
    <citation type="journal article" date="2023" name="Mol. Phylogenet. Evol.">
        <title>Genome-scale phylogeny and comparative genomics of the fungal order Sordariales.</title>
        <authorList>
            <person name="Hensen N."/>
            <person name="Bonometti L."/>
            <person name="Westerberg I."/>
            <person name="Brannstrom I.O."/>
            <person name="Guillou S."/>
            <person name="Cros-Aarteil S."/>
            <person name="Calhoun S."/>
            <person name="Haridas S."/>
            <person name="Kuo A."/>
            <person name="Mondo S."/>
            <person name="Pangilinan J."/>
            <person name="Riley R."/>
            <person name="LaButti K."/>
            <person name="Andreopoulos B."/>
            <person name="Lipzen A."/>
            <person name="Chen C."/>
            <person name="Yan M."/>
            <person name="Daum C."/>
            <person name="Ng V."/>
            <person name="Clum A."/>
            <person name="Steindorff A."/>
            <person name="Ohm R.A."/>
            <person name="Martin F."/>
            <person name="Silar P."/>
            <person name="Natvig D.O."/>
            <person name="Lalanne C."/>
            <person name="Gautier V."/>
            <person name="Ament-Velasquez S.L."/>
            <person name="Kruys A."/>
            <person name="Hutchinson M.I."/>
            <person name="Powell A.J."/>
            <person name="Barry K."/>
            <person name="Miller A.N."/>
            <person name="Grigoriev I.V."/>
            <person name="Debuchy R."/>
            <person name="Gladieux P."/>
            <person name="Hiltunen Thoren M."/>
            <person name="Johannesson H."/>
        </authorList>
    </citation>
    <scope>NUCLEOTIDE SEQUENCE</scope>
    <source>
        <strain evidence="3">CBS 118394</strain>
    </source>
</reference>
<feature type="compositionally biased region" description="Low complexity" evidence="2">
    <location>
        <begin position="65"/>
        <end position="84"/>
    </location>
</feature>
<feature type="compositionally biased region" description="Basic and acidic residues" evidence="2">
    <location>
        <begin position="89"/>
        <end position="100"/>
    </location>
</feature>
<dbReference type="AlphaFoldDB" id="A0AAE0HWY7"/>
<feature type="coiled-coil region" evidence="1">
    <location>
        <begin position="127"/>
        <end position="161"/>
    </location>
</feature>
<proteinExistence type="predicted"/>
<gene>
    <name evidence="3" type="ORF">B0H66DRAFT_568333</name>
</gene>
<keyword evidence="1" id="KW-0175">Coiled coil</keyword>
<accession>A0AAE0HWY7</accession>
<dbReference type="EMBL" id="JAUEDM010000007">
    <property type="protein sequence ID" value="KAK3314379.1"/>
    <property type="molecule type" value="Genomic_DNA"/>
</dbReference>
<comment type="caution">
    <text evidence="3">The sequence shown here is derived from an EMBL/GenBank/DDBJ whole genome shotgun (WGS) entry which is preliminary data.</text>
</comment>
<feature type="compositionally biased region" description="Polar residues" evidence="2">
    <location>
        <begin position="30"/>
        <end position="45"/>
    </location>
</feature>
<protein>
    <submittedName>
        <fullName evidence="3">Uncharacterized protein</fullName>
    </submittedName>
</protein>
<feature type="compositionally biased region" description="Polar residues" evidence="2">
    <location>
        <begin position="105"/>
        <end position="121"/>
    </location>
</feature>
<evidence type="ECO:0000313" key="4">
    <source>
        <dbReference type="Proteomes" id="UP001283341"/>
    </source>
</evidence>
<feature type="region of interest" description="Disordered" evidence="2">
    <location>
        <begin position="1"/>
        <end position="124"/>
    </location>
</feature>
<reference evidence="3" key="2">
    <citation type="submission" date="2023-06" db="EMBL/GenBank/DDBJ databases">
        <authorList>
            <consortium name="Lawrence Berkeley National Laboratory"/>
            <person name="Haridas S."/>
            <person name="Hensen N."/>
            <person name="Bonometti L."/>
            <person name="Westerberg I."/>
            <person name="Brannstrom I.O."/>
            <person name="Guillou S."/>
            <person name="Cros-Aarteil S."/>
            <person name="Calhoun S."/>
            <person name="Kuo A."/>
            <person name="Mondo S."/>
            <person name="Pangilinan J."/>
            <person name="Riley R."/>
            <person name="Labutti K."/>
            <person name="Andreopoulos B."/>
            <person name="Lipzen A."/>
            <person name="Chen C."/>
            <person name="Yanf M."/>
            <person name="Daum C."/>
            <person name="Ng V."/>
            <person name="Clum A."/>
            <person name="Steindorff A."/>
            <person name="Ohm R."/>
            <person name="Martin F."/>
            <person name="Silar P."/>
            <person name="Natvig D."/>
            <person name="Lalanne C."/>
            <person name="Gautier V."/>
            <person name="Ament-Velasquez S.L."/>
            <person name="Kruys A."/>
            <person name="Hutchinson M.I."/>
            <person name="Powell A.J."/>
            <person name="Barry K."/>
            <person name="Miller A.N."/>
            <person name="Grigoriev I.V."/>
            <person name="Debuchy R."/>
            <person name="Gladieux P."/>
            <person name="Thoren M.H."/>
            <person name="Johannesson H."/>
        </authorList>
    </citation>
    <scope>NUCLEOTIDE SEQUENCE</scope>
    <source>
        <strain evidence="3">CBS 118394</strain>
    </source>
</reference>
<sequence length="232" mass="25965">MNSNMPIDESSSVNQSEFGGLETPPATFLRQPQQRQSHRQATGRQRGTGASRRGEIEESIDSTLAPTTRSPEPSPRASSPGPASDGEEVDRVRAETDRNARLVQALSQVNLKNPSQGSGSELGQDALRKARAEVVGLKAAYRKIESEVAQLRQDLWELKYDIADKDEEIEMLRSKLGKSISVDDWDDDSRGLRLRAKTVIEMYQEEEIAKLKSKLKKMIGDEERRRQRTSTV</sequence>
<evidence type="ECO:0000256" key="2">
    <source>
        <dbReference type="SAM" id="MobiDB-lite"/>
    </source>
</evidence>
<dbReference type="Proteomes" id="UP001283341">
    <property type="component" value="Unassembled WGS sequence"/>
</dbReference>
<evidence type="ECO:0000256" key="1">
    <source>
        <dbReference type="SAM" id="Coils"/>
    </source>
</evidence>
<evidence type="ECO:0000313" key="3">
    <source>
        <dbReference type="EMBL" id="KAK3314379.1"/>
    </source>
</evidence>
<feature type="compositionally biased region" description="Polar residues" evidence="2">
    <location>
        <begin position="1"/>
        <end position="17"/>
    </location>
</feature>